<dbReference type="Gene3D" id="6.10.250.1120">
    <property type="match status" value="1"/>
</dbReference>
<keyword evidence="2" id="KW-0378">Hydrolase</keyword>
<sequence>MTEPRWLAWGRELAAIAQNGRYFASGFDLERYADVRRIAAEILAEGGDADAERVEARLALDDGYATPKIDVRGVVARGSRVLLVREVSDGGWTLPGGWADPMDSPGRSAAREVGEEAGLSVDPVGLLGVFDRAGHPDLAPHPFRVWKLLVRCEPRDPSAVPRADGVETDDVGWFDPSDPPSLSLGRTLPGMLTAVAARLADPSLPPHLD</sequence>
<proteinExistence type="predicted"/>
<dbReference type="InterPro" id="IPR059176">
    <property type="entry name" value="UDP-X_N"/>
</dbReference>
<dbReference type="GO" id="GO:0016787">
    <property type="term" value="F:hydrolase activity"/>
    <property type="evidence" value="ECO:0007669"/>
    <property type="project" value="UniProtKB-KW"/>
</dbReference>
<evidence type="ECO:0000256" key="2">
    <source>
        <dbReference type="ARBA" id="ARBA00022801"/>
    </source>
</evidence>
<evidence type="ECO:0000313" key="5">
    <source>
        <dbReference type="Proteomes" id="UP000291469"/>
    </source>
</evidence>
<name>A0A411YIM4_9ACTN</name>
<dbReference type="PANTHER" id="PTHR43046">
    <property type="entry name" value="GDP-MANNOSE MANNOSYL HYDROLASE"/>
    <property type="match status" value="1"/>
</dbReference>
<keyword evidence="5" id="KW-1185">Reference proteome</keyword>
<dbReference type="PROSITE" id="PS51462">
    <property type="entry name" value="NUDIX"/>
    <property type="match status" value="1"/>
</dbReference>
<feature type="domain" description="Nudix hydrolase" evidence="3">
    <location>
        <begin position="66"/>
        <end position="197"/>
    </location>
</feature>
<accession>A0A411YIM4</accession>
<dbReference type="Pfam" id="PF12535">
    <property type="entry name" value="Nudix_N"/>
    <property type="match status" value="1"/>
</dbReference>
<dbReference type="SUPFAM" id="SSF55811">
    <property type="entry name" value="Nudix"/>
    <property type="match status" value="1"/>
</dbReference>
<evidence type="ECO:0000313" key="4">
    <source>
        <dbReference type="EMBL" id="QBI21118.1"/>
    </source>
</evidence>
<evidence type="ECO:0000259" key="3">
    <source>
        <dbReference type="PROSITE" id="PS51462"/>
    </source>
</evidence>
<dbReference type="OrthoDB" id="4247482at2"/>
<dbReference type="InterPro" id="IPR015797">
    <property type="entry name" value="NUDIX_hydrolase-like_dom_sf"/>
</dbReference>
<dbReference type="Gene3D" id="3.90.79.10">
    <property type="entry name" value="Nucleoside Triphosphate Pyrophosphohydrolase"/>
    <property type="match status" value="1"/>
</dbReference>
<dbReference type="Pfam" id="PF00293">
    <property type="entry name" value="NUDIX"/>
    <property type="match status" value="1"/>
</dbReference>
<dbReference type="Proteomes" id="UP000291469">
    <property type="component" value="Chromosome"/>
</dbReference>
<dbReference type="InterPro" id="IPR000086">
    <property type="entry name" value="NUDIX_hydrolase_dom"/>
</dbReference>
<dbReference type="PANTHER" id="PTHR43046:SF16">
    <property type="entry name" value="ADP-RIBOSE PYROPHOSPHATASE YJHB-RELATED"/>
    <property type="match status" value="1"/>
</dbReference>
<protein>
    <submittedName>
        <fullName evidence="4">NUDIX domain-containing protein</fullName>
    </submittedName>
</protein>
<dbReference type="EMBL" id="CP036402">
    <property type="protein sequence ID" value="QBI21118.1"/>
    <property type="molecule type" value="Genomic_DNA"/>
</dbReference>
<reference evidence="4 5" key="1">
    <citation type="submission" date="2019-01" db="EMBL/GenBank/DDBJ databases">
        <title>Egibacter rhizosphaerae EGI 80759T.</title>
        <authorList>
            <person name="Chen D.-D."/>
            <person name="Tian Y."/>
            <person name="Jiao J.-Y."/>
            <person name="Zhang X.-T."/>
            <person name="Zhang Y.-G."/>
            <person name="Zhang Y."/>
            <person name="Xiao M."/>
            <person name="Shu W.-S."/>
            <person name="Li W.-J."/>
        </authorList>
    </citation>
    <scope>NUCLEOTIDE SEQUENCE [LARGE SCALE GENOMIC DNA]</scope>
    <source>
        <strain evidence="4 5">EGI 80759</strain>
    </source>
</reference>
<evidence type="ECO:0000256" key="1">
    <source>
        <dbReference type="ARBA" id="ARBA00001946"/>
    </source>
</evidence>
<dbReference type="RefSeq" id="WP_131156111.1">
    <property type="nucleotide sequence ID" value="NZ_CP036402.1"/>
</dbReference>
<dbReference type="KEGG" id="erz:ER308_17105"/>
<comment type="cofactor">
    <cofactor evidence="1">
        <name>Mg(2+)</name>
        <dbReference type="ChEBI" id="CHEBI:18420"/>
    </cofactor>
</comment>
<gene>
    <name evidence="4" type="ORF">ER308_17105</name>
</gene>
<organism evidence="4 5">
    <name type="scientific">Egibacter rhizosphaerae</name>
    <dbReference type="NCBI Taxonomy" id="1670831"/>
    <lineage>
        <taxon>Bacteria</taxon>
        <taxon>Bacillati</taxon>
        <taxon>Actinomycetota</taxon>
        <taxon>Nitriliruptoria</taxon>
        <taxon>Egibacterales</taxon>
        <taxon>Egibacteraceae</taxon>
        <taxon>Egibacter</taxon>
    </lineage>
</organism>
<dbReference type="AlphaFoldDB" id="A0A411YIM4"/>